<feature type="region of interest" description="Disordered" evidence="1">
    <location>
        <begin position="74"/>
        <end position="97"/>
    </location>
</feature>
<gene>
    <name evidence="3" type="ORF">IV203_013325</name>
</gene>
<comment type="caution">
    <text evidence="3">The sequence shown here is derived from an EMBL/GenBank/DDBJ whole genome shotgun (WGS) entry which is preliminary data.</text>
</comment>
<feature type="compositionally biased region" description="Polar residues" evidence="1">
    <location>
        <begin position="86"/>
        <end position="97"/>
    </location>
</feature>
<organism evidence="3 4">
    <name type="scientific">Nitzschia inconspicua</name>
    <dbReference type="NCBI Taxonomy" id="303405"/>
    <lineage>
        <taxon>Eukaryota</taxon>
        <taxon>Sar</taxon>
        <taxon>Stramenopiles</taxon>
        <taxon>Ochrophyta</taxon>
        <taxon>Bacillariophyta</taxon>
        <taxon>Bacillariophyceae</taxon>
        <taxon>Bacillariophycidae</taxon>
        <taxon>Bacillariales</taxon>
        <taxon>Bacillariaceae</taxon>
        <taxon>Nitzschia</taxon>
    </lineage>
</organism>
<dbReference type="AlphaFoldDB" id="A0A9K3Q8Q0"/>
<dbReference type="Proteomes" id="UP000693970">
    <property type="component" value="Unassembled WGS sequence"/>
</dbReference>
<reference evidence="3" key="1">
    <citation type="journal article" date="2021" name="Sci. Rep.">
        <title>Diploid genomic architecture of Nitzschia inconspicua, an elite biomass production diatom.</title>
        <authorList>
            <person name="Oliver A."/>
            <person name="Podell S."/>
            <person name="Pinowska A."/>
            <person name="Traller J.C."/>
            <person name="Smith S.R."/>
            <person name="McClure R."/>
            <person name="Beliaev A."/>
            <person name="Bohutskyi P."/>
            <person name="Hill E.A."/>
            <person name="Rabines A."/>
            <person name="Zheng H."/>
            <person name="Allen L.Z."/>
            <person name="Kuo A."/>
            <person name="Grigoriev I.V."/>
            <person name="Allen A.E."/>
            <person name="Hazlebeck D."/>
            <person name="Allen E.E."/>
        </authorList>
    </citation>
    <scope>NUCLEOTIDE SEQUENCE</scope>
    <source>
        <strain evidence="3">Hildebrandi</strain>
    </source>
</reference>
<sequence length="499" mass="55977">MTSTQWFGRGRSKQSSATNSKELRIRAYDIVVIGSGIAGLSAAKHLQKANSSYKILVLEARDRLGGRTYTLVDEDEQHHHRRENESMTANNTSTPSKSNSIYIDMGATWVHGGKQSGQPIAVLANAMGYKLMNDNTEDERLYDLDARKFISPQKMEQAQQSFEATLKKAKKHAKSVESRRKQDISIQQALESVNPVIVQDPLQQYLIRQWLEFDFGGTADTISGAHFDEDSEFHGADSIPSQGYKPIVERLANGLDIQLETQVSTIDYDTKGVRLFTNRGIYEAKRVVCTIPLGVLKSGAVSFKPSLSESKQRAIDRLGWGVVNKVALLFNRVFWPPKQSGFGVVSSETPFCQYILNKYPFTQVPMLEAYIVGKQAQRMADLSNEEVVDNIIHELSIMFGQTVEMLEDSLIQKIYIQRWEKEEFTRGAYSYATVGSKADDFEAFEYSQLKVLFFAGEHTSVDYRGTAHGAFLSGRRAARDILSTLEDKSRVPAFSSLVT</sequence>
<dbReference type="EMBL" id="JAGRRH010000001">
    <property type="protein sequence ID" value="KAG7374230.1"/>
    <property type="molecule type" value="Genomic_DNA"/>
</dbReference>
<evidence type="ECO:0000313" key="4">
    <source>
        <dbReference type="Proteomes" id="UP000693970"/>
    </source>
</evidence>
<name>A0A9K3Q8Q0_9STRA</name>
<dbReference type="PANTHER" id="PTHR10742">
    <property type="entry name" value="FLAVIN MONOAMINE OXIDASE"/>
    <property type="match status" value="1"/>
</dbReference>
<keyword evidence="4" id="KW-1185">Reference proteome</keyword>
<dbReference type="Pfam" id="PF01593">
    <property type="entry name" value="Amino_oxidase"/>
    <property type="match status" value="1"/>
</dbReference>
<accession>A0A9K3Q8Q0</accession>
<dbReference type="GO" id="GO:0016491">
    <property type="term" value="F:oxidoreductase activity"/>
    <property type="evidence" value="ECO:0007669"/>
    <property type="project" value="InterPro"/>
</dbReference>
<evidence type="ECO:0000256" key="1">
    <source>
        <dbReference type="SAM" id="MobiDB-lite"/>
    </source>
</evidence>
<reference evidence="3" key="2">
    <citation type="submission" date="2021-04" db="EMBL/GenBank/DDBJ databases">
        <authorList>
            <person name="Podell S."/>
        </authorList>
    </citation>
    <scope>NUCLEOTIDE SEQUENCE</scope>
    <source>
        <strain evidence="3">Hildebrandi</strain>
    </source>
</reference>
<feature type="domain" description="Amine oxidase" evidence="2">
    <location>
        <begin position="37"/>
        <end position="482"/>
    </location>
</feature>
<dbReference type="InterPro" id="IPR050281">
    <property type="entry name" value="Flavin_monoamine_oxidase"/>
</dbReference>
<proteinExistence type="predicted"/>
<dbReference type="PANTHER" id="PTHR10742:SF410">
    <property type="entry name" value="LYSINE-SPECIFIC HISTONE DEMETHYLASE 2"/>
    <property type="match status" value="1"/>
</dbReference>
<dbReference type="OrthoDB" id="47106at2759"/>
<protein>
    <submittedName>
        <fullName evidence="3">Polyamine oxidase</fullName>
    </submittedName>
</protein>
<dbReference type="InterPro" id="IPR002937">
    <property type="entry name" value="Amino_oxidase"/>
</dbReference>
<evidence type="ECO:0000313" key="3">
    <source>
        <dbReference type="EMBL" id="KAG7374230.1"/>
    </source>
</evidence>
<evidence type="ECO:0000259" key="2">
    <source>
        <dbReference type="Pfam" id="PF01593"/>
    </source>
</evidence>
<feature type="compositionally biased region" description="Basic and acidic residues" evidence="1">
    <location>
        <begin position="76"/>
        <end position="85"/>
    </location>
</feature>